<organism evidence="2 3">
    <name type="scientific">[Candida] subhashii</name>
    <dbReference type="NCBI Taxonomy" id="561895"/>
    <lineage>
        <taxon>Eukaryota</taxon>
        <taxon>Fungi</taxon>
        <taxon>Dikarya</taxon>
        <taxon>Ascomycota</taxon>
        <taxon>Saccharomycotina</taxon>
        <taxon>Pichiomycetes</taxon>
        <taxon>Debaryomycetaceae</taxon>
        <taxon>Spathaspora</taxon>
    </lineage>
</organism>
<reference evidence="2 3" key="1">
    <citation type="journal article" date="2021" name="DNA Res.">
        <title>Genome analysis of Candida subhashii reveals its hybrid nature and dual mitochondrial genome conformations.</title>
        <authorList>
            <person name="Mixao V."/>
            <person name="Hegedusova E."/>
            <person name="Saus E."/>
            <person name="Pryszcz L.P."/>
            <person name="Cillingova A."/>
            <person name="Nosek J."/>
            <person name="Gabaldon T."/>
        </authorList>
    </citation>
    <scope>NUCLEOTIDE SEQUENCE [LARGE SCALE GENOMIC DNA]</scope>
    <source>
        <strain evidence="2 3">CBS 10753</strain>
    </source>
</reference>
<accession>A0A8J5QE11</accession>
<sequence>MNVKLKDSPMKDAHAFVDFSDEVWLQIFKYLSTFDLLKFQLLTKRLNNLSNQVLWHSIYVYHPSDIRAGNPWRNHTWMKSLYIDDPVSFEVKVKLSLKTLYLGNTADGWIIYKILQNFDISKLESLSIRKVPTNWNEWSQNLVSIKEIELEDTIKHLPYYSLGEVHYIKDIPYSDLEFLKYHPITYLSVGSPSNVDPSSMTVLKSIPTIRKLKLHDKAYRVECSMGDARFTEIKTSYDFE</sequence>
<dbReference type="EMBL" id="JAGSYN010000149">
    <property type="protein sequence ID" value="KAG7663096.1"/>
    <property type="molecule type" value="Genomic_DNA"/>
</dbReference>
<dbReference type="GeneID" id="73470168"/>
<feature type="domain" description="F-box" evidence="1">
    <location>
        <begin position="13"/>
        <end position="58"/>
    </location>
</feature>
<evidence type="ECO:0000313" key="3">
    <source>
        <dbReference type="Proteomes" id="UP000694255"/>
    </source>
</evidence>
<keyword evidence="3" id="KW-1185">Reference proteome</keyword>
<dbReference type="AlphaFoldDB" id="A0A8J5QE11"/>
<protein>
    <recommendedName>
        <fullName evidence="1">F-box domain-containing protein</fullName>
    </recommendedName>
</protein>
<evidence type="ECO:0000313" key="2">
    <source>
        <dbReference type="EMBL" id="KAG7663096.1"/>
    </source>
</evidence>
<dbReference type="RefSeq" id="XP_049263329.1">
    <property type="nucleotide sequence ID" value="XM_049407216.1"/>
</dbReference>
<proteinExistence type="predicted"/>
<dbReference type="InterPro" id="IPR001810">
    <property type="entry name" value="F-box_dom"/>
</dbReference>
<gene>
    <name evidence="2" type="ORF">J8A68_003368</name>
</gene>
<dbReference type="Pfam" id="PF12937">
    <property type="entry name" value="F-box-like"/>
    <property type="match status" value="1"/>
</dbReference>
<dbReference type="Proteomes" id="UP000694255">
    <property type="component" value="Unassembled WGS sequence"/>
</dbReference>
<dbReference type="PROSITE" id="PS50181">
    <property type="entry name" value="FBOX"/>
    <property type="match status" value="1"/>
</dbReference>
<evidence type="ECO:0000259" key="1">
    <source>
        <dbReference type="PROSITE" id="PS50181"/>
    </source>
</evidence>
<comment type="caution">
    <text evidence="2">The sequence shown here is derived from an EMBL/GenBank/DDBJ whole genome shotgun (WGS) entry which is preliminary data.</text>
</comment>
<dbReference type="OrthoDB" id="3219396at2759"/>
<name>A0A8J5QE11_9ASCO</name>
<dbReference type="SMART" id="SM00256">
    <property type="entry name" value="FBOX"/>
    <property type="match status" value="1"/>
</dbReference>